<dbReference type="InterPro" id="IPR045175">
    <property type="entry name" value="M28_fam"/>
</dbReference>
<dbReference type="PANTHER" id="PTHR12147:SF58">
    <property type="entry name" value="VACUOLAR MEMBRANE PROTEASE"/>
    <property type="match status" value="1"/>
</dbReference>
<gene>
    <name evidence="11" type="ORF">AX660_19245</name>
</gene>
<evidence type="ECO:0000256" key="1">
    <source>
        <dbReference type="ARBA" id="ARBA00003273"/>
    </source>
</evidence>
<dbReference type="InterPro" id="IPR007484">
    <property type="entry name" value="Peptidase_M28"/>
</dbReference>
<comment type="similarity">
    <text evidence="3">Belongs to the peptidase M28 family.</text>
</comment>
<reference evidence="12" key="1">
    <citation type="submission" date="2016-02" db="EMBL/GenBank/DDBJ databases">
        <authorList>
            <person name="Schultz-Johansen M."/>
            <person name="Glaring M.A."/>
            <person name="Bech P.K."/>
            <person name="Stougaard P."/>
        </authorList>
    </citation>
    <scope>NUCLEOTIDE SEQUENCE [LARGE SCALE GENOMIC DNA]</scope>
    <source>
        <strain evidence="12">S66</strain>
    </source>
</reference>
<dbReference type="AlphaFoldDB" id="A0A148KN23"/>
<dbReference type="GO" id="GO:0005774">
    <property type="term" value="C:vacuolar membrane"/>
    <property type="evidence" value="ECO:0007669"/>
    <property type="project" value="UniProtKB-SubCell"/>
</dbReference>
<keyword evidence="7" id="KW-0325">Glycoprotein</keyword>
<comment type="subcellular location">
    <subcellularLocation>
        <location evidence="2">Vacuole membrane</location>
        <topology evidence="2">Multi-pass membrane protein</topology>
    </subcellularLocation>
</comment>
<feature type="transmembrane region" description="Helical" evidence="9">
    <location>
        <begin position="533"/>
        <end position="553"/>
    </location>
</feature>
<feature type="transmembrane region" description="Helical" evidence="9">
    <location>
        <begin position="505"/>
        <end position="527"/>
    </location>
</feature>
<evidence type="ECO:0000259" key="10">
    <source>
        <dbReference type="Pfam" id="PF04389"/>
    </source>
</evidence>
<evidence type="ECO:0000256" key="3">
    <source>
        <dbReference type="ARBA" id="ARBA00010918"/>
    </source>
</evidence>
<accession>A0A148KN23</accession>
<dbReference type="EMBL" id="LSNE01000009">
    <property type="protein sequence ID" value="KXI27690.1"/>
    <property type="molecule type" value="Genomic_DNA"/>
</dbReference>
<dbReference type="RefSeq" id="WP_068379007.1">
    <property type="nucleotide sequence ID" value="NZ_LSNE01000009.1"/>
</dbReference>
<keyword evidence="12" id="KW-1185">Reference proteome</keyword>
<evidence type="ECO:0000256" key="2">
    <source>
        <dbReference type="ARBA" id="ARBA00004128"/>
    </source>
</evidence>
<dbReference type="PANTHER" id="PTHR12147">
    <property type="entry name" value="METALLOPEPTIDASE M28 FAMILY MEMBER"/>
    <property type="match status" value="1"/>
</dbReference>
<proteinExistence type="inferred from homology"/>
<sequence length="802" mass="89003">MQNNNNSHISHLSAAIIGLLILGTLVLGWLSQKPSDKAYALNDENKFSQQRAFEHINVIASKPHYTGSVAHNEVHDYIVQQLQTMGLEVETQNTLALSPYYYASAYVANIVARLPANSNNPANILTIQTDKKALALMSHYDSAVSSSLGASDAGSGVATILEALRAFIASKQQHSNDIVVIITDAEEVGLLGAQAFVEQHPWAKDIGLVLNFEARGSGGASFMLLETNSGNSALIEKFKQANVPYPLANSLMYSIYKMLPNDTDLTIFRDQANINGFNFAFIDDHFDYHTAQDTPERLDRSTLNHQASYLVALLPLFANTDLNTLKSDADQVYFNLANWLLVDYPFSWVLPIFIILIAQFIILLIVGLWRRTLTLAGLLLGFIPALTSVLSAGGIGYLCWHWSLWLFPEFIDTPQGFTYSGHWLIALAILLSIILNAAIYRWTEYKFAKISPLEWLLAPTFLWLLINGVIALHLTGAGFLVLLLVAPLSALAYSIVKPQKNIHPVIYILLSLPGILVLAPQIPMFVIGLGLSLLYIASILTSLLLIVLLPIWVKMPYFKWQQRTLELATLVCIIGLVINTGYSQDQKKPSSLNYLLDGNSGKAMMFTYNPHLDIYTEQVLATADQGSELVEGIYPMNPWRKPTFSRIVQAIDLAPLNYQATQTNMTENRFVVSLLVTPQAESARIQLATDNAMMIESISVDGQAFTSEGKAHQRGFFFTHTVSQTKPILIEFTYTAEQEVEIRLLDTRFDLAKVMPTLVTRPAFIMPSPFRLTDATVISETLRYAPHNAEHNELAPLASAPQ</sequence>
<feature type="transmembrane region" description="Helical" evidence="9">
    <location>
        <begin position="478"/>
        <end position="496"/>
    </location>
</feature>
<dbReference type="GO" id="GO:0006508">
    <property type="term" value="P:proteolysis"/>
    <property type="evidence" value="ECO:0007669"/>
    <property type="project" value="InterPro"/>
</dbReference>
<feature type="transmembrane region" description="Helical" evidence="9">
    <location>
        <begin position="423"/>
        <end position="443"/>
    </location>
</feature>
<keyword evidence="9" id="KW-0472">Membrane</keyword>
<dbReference type="Gene3D" id="3.40.630.10">
    <property type="entry name" value="Zn peptidases"/>
    <property type="match status" value="1"/>
</dbReference>
<evidence type="ECO:0000256" key="9">
    <source>
        <dbReference type="SAM" id="Phobius"/>
    </source>
</evidence>
<feature type="transmembrane region" description="Helical" evidence="9">
    <location>
        <begin position="12"/>
        <end position="30"/>
    </location>
</feature>
<dbReference type="SUPFAM" id="SSF53187">
    <property type="entry name" value="Zn-dependent exopeptidases"/>
    <property type="match status" value="1"/>
</dbReference>
<dbReference type="GO" id="GO:0008235">
    <property type="term" value="F:metalloexopeptidase activity"/>
    <property type="evidence" value="ECO:0007669"/>
    <property type="project" value="InterPro"/>
</dbReference>
<protein>
    <recommendedName>
        <fullName evidence="4">Vacuolar membrane protease</fullName>
    </recommendedName>
    <alternativeName>
        <fullName evidence="8">FXNA-related family protease 1</fullName>
    </alternativeName>
</protein>
<dbReference type="STRING" id="1799789.AX660_19245"/>
<evidence type="ECO:0000256" key="5">
    <source>
        <dbReference type="ARBA" id="ARBA00022554"/>
    </source>
</evidence>
<comment type="function">
    <text evidence="1">May be involved in vacuolar sorting and osmoregulation.</text>
</comment>
<evidence type="ECO:0000256" key="7">
    <source>
        <dbReference type="ARBA" id="ARBA00023180"/>
    </source>
</evidence>
<keyword evidence="9" id="KW-0812">Transmembrane</keyword>
<evidence type="ECO:0000256" key="8">
    <source>
        <dbReference type="ARBA" id="ARBA00031512"/>
    </source>
</evidence>
<name>A0A148KN23_9ALTE</name>
<keyword evidence="5" id="KW-0926">Vacuole</keyword>
<organism evidence="11 12">
    <name type="scientific">Paraglaciecola hydrolytica</name>
    <dbReference type="NCBI Taxonomy" id="1799789"/>
    <lineage>
        <taxon>Bacteria</taxon>
        <taxon>Pseudomonadati</taxon>
        <taxon>Pseudomonadota</taxon>
        <taxon>Gammaproteobacteria</taxon>
        <taxon>Alteromonadales</taxon>
        <taxon>Alteromonadaceae</taxon>
        <taxon>Paraglaciecola</taxon>
    </lineage>
</organism>
<feature type="transmembrane region" description="Helical" evidence="9">
    <location>
        <begin position="565"/>
        <end position="582"/>
    </location>
</feature>
<evidence type="ECO:0000256" key="6">
    <source>
        <dbReference type="ARBA" id="ARBA00022989"/>
    </source>
</evidence>
<dbReference type="Proteomes" id="UP000070299">
    <property type="component" value="Unassembled WGS sequence"/>
</dbReference>
<dbReference type="OrthoDB" id="9778250at2"/>
<dbReference type="Pfam" id="PF04389">
    <property type="entry name" value="Peptidase_M28"/>
    <property type="match status" value="1"/>
</dbReference>
<evidence type="ECO:0000256" key="4">
    <source>
        <dbReference type="ARBA" id="ARBA00017435"/>
    </source>
</evidence>
<evidence type="ECO:0000313" key="12">
    <source>
        <dbReference type="Proteomes" id="UP000070299"/>
    </source>
</evidence>
<comment type="caution">
    <text evidence="11">The sequence shown here is derived from an EMBL/GenBank/DDBJ whole genome shotgun (WGS) entry which is preliminary data.</text>
</comment>
<evidence type="ECO:0000313" key="11">
    <source>
        <dbReference type="EMBL" id="KXI27690.1"/>
    </source>
</evidence>
<keyword evidence="6 9" id="KW-1133">Transmembrane helix</keyword>
<feature type="transmembrane region" description="Helical" evidence="9">
    <location>
        <begin position="455"/>
        <end position="472"/>
    </location>
</feature>
<feature type="transmembrane region" description="Helical" evidence="9">
    <location>
        <begin position="378"/>
        <end position="403"/>
    </location>
</feature>
<feature type="domain" description="Peptidase M28" evidence="10">
    <location>
        <begin position="129"/>
        <end position="311"/>
    </location>
</feature>
<feature type="transmembrane region" description="Helical" evidence="9">
    <location>
        <begin position="345"/>
        <end position="366"/>
    </location>
</feature>